<evidence type="ECO:0000313" key="3">
    <source>
        <dbReference type="Proteomes" id="UP001487740"/>
    </source>
</evidence>
<dbReference type="Proteomes" id="UP001487740">
    <property type="component" value="Unassembled WGS sequence"/>
</dbReference>
<keyword evidence="3" id="KW-1185">Reference proteome</keyword>
<organism evidence="2 3">
    <name type="scientific">Scylla paramamosain</name>
    <name type="common">Mud crab</name>
    <dbReference type="NCBI Taxonomy" id="85552"/>
    <lineage>
        <taxon>Eukaryota</taxon>
        <taxon>Metazoa</taxon>
        <taxon>Ecdysozoa</taxon>
        <taxon>Arthropoda</taxon>
        <taxon>Crustacea</taxon>
        <taxon>Multicrustacea</taxon>
        <taxon>Malacostraca</taxon>
        <taxon>Eumalacostraca</taxon>
        <taxon>Eucarida</taxon>
        <taxon>Decapoda</taxon>
        <taxon>Pleocyemata</taxon>
        <taxon>Brachyura</taxon>
        <taxon>Eubrachyura</taxon>
        <taxon>Portunoidea</taxon>
        <taxon>Portunidae</taxon>
        <taxon>Portuninae</taxon>
        <taxon>Scylla</taxon>
    </lineage>
</organism>
<feature type="region of interest" description="Disordered" evidence="1">
    <location>
        <begin position="157"/>
        <end position="176"/>
    </location>
</feature>
<feature type="region of interest" description="Disordered" evidence="1">
    <location>
        <begin position="1"/>
        <end position="30"/>
    </location>
</feature>
<dbReference type="AlphaFoldDB" id="A0AAW0T501"/>
<name>A0AAW0T501_SCYPA</name>
<feature type="compositionally biased region" description="Basic residues" evidence="1">
    <location>
        <begin position="200"/>
        <end position="210"/>
    </location>
</feature>
<dbReference type="EMBL" id="JARAKH010000039">
    <property type="protein sequence ID" value="KAK8382729.1"/>
    <property type="molecule type" value="Genomic_DNA"/>
</dbReference>
<proteinExistence type="predicted"/>
<accession>A0AAW0T501</accession>
<protein>
    <submittedName>
        <fullName evidence="2">Uncharacterized protein</fullName>
    </submittedName>
</protein>
<comment type="caution">
    <text evidence="2">The sequence shown here is derived from an EMBL/GenBank/DDBJ whole genome shotgun (WGS) entry which is preliminary data.</text>
</comment>
<reference evidence="2 3" key="1">
    <citation type="submission" date="2023-03" db="EMBL/GenBank/DDBJ databases">
        <title>High-quality genome of Scylla paramamosain provides insights in environmental adaptation.</title>
        <authorList>
            <person name="Zhang L."/>
        </authorList>
    </citation>
    <scope>NUCLEOTIDE SEQUENCE [LARGE SCALE GENOMIC DNA]</scope>
    <source>
        <strain evidence="2">LZ_2023a</strain>
        <tissue evidence="2">Muscle</tissue>
    </source>
</reference>
<gene>
    <name evidence="2" type="ORF">O3P69_015511</name>
</gene>
<evidence type="ECO:0000313" key="2">
    <source>
        <dbReference type="EMBL" id="KAK8382729.1"/>
    </source>
</evidence>
<feature type="region of interest" description="Disordered" evidence="1">
    <location>
        <begin position="183"/>
        <end position="210"/>
    </location>
</feature>
<sequence length="248" mass="27350">MSGNCSALPFPTPRSGRRSRSQPPSGSETEKFATALEYESQNFIQTRIRGTGGGHRTQEAARRREAPEGDVLAAATVTVILGFGRDPPKMSSSDNLRFSGFVHDPERGPPMSSPGDFNCSGNRACRTAQECLRGAHERVGEHRARILMLRSHLRDARPPWQHHEPPREGTLEKELHGRREASDVTEGFEGLDPGTARPSVRLRRGASTHQRRKEVDAALWESPMTAGVLVVTAAEMVVVVKDRDQQEV</sequence>
<evidence type="ECO:0000256" key="1">
    <source>
        <dbReference type="SAM" id="MobiDB-lite"/>
    </source>
</evidence>